<name>A0A7Z0WDZ9_9PSEU</name>
<dbReference type="OrthoDB" id="4285266at2"/>
<dbReference type="AlphaFoldDB" id="A0A7Z0WDZ9"/>
<dbReference type="InterPro" id="IPR043917">
    <property type="entry name" value="DUF5753"/>
</dbReference>
<accession>A0A7Z0WDZ9</accession>
<reference evidence="2 3" key="1">
    <citation type="submission" date="2016-12" db="EMBL/GenBank/DDBJ databases">
        <title>The draft genome sequence of Actinophytocola xinjiangensis.</title>
        <authorList>
            <person name="Wang W."/>
            <person name="Yuan L."/>
        </authorList>
    </citation>
    <scope>NUCLEOTIDE SEQUENCE [LARGE SCALE GENOMIC DNA]</scope>
    <source>
        <strain evidence="2 3">CGMCC 4.4663</strain>
    </source>
</reference>
<evidence type="ECO:0000313" key="3">
    <source>
        <dbReference type="Proteomes" id="UP000185696"/>
    </source>
</evidence>
<dbReference type="PROSITE" id="PS50943">
    <property type="entry name" value="HTH_CROC1"/>
    <property type="match status" value="1"/>
</dbReference>
<dbReference type="RefSeq" id="WP_075137890.1">
    <property type="nucleotide sequence ID" value="NZ_MSIF01000033.1"/>
</dbReference>
<protein>
    <submittedName>
        <fullName evidence="2">Transcriptional regulator</fullName>
    </submittedName>
</protein>
<feature type="domain" description="HTH cro/C1-type" evidence="1">
    <location>
        <begin position="22"/>
        <end position="80"/>
    </location>
</feature>
<dbReference type="GO" id="GO:0003677">
    <property type="term" value="F:DNA binding"/>
    <property type="evidence" value="ECO:0007669"/>
    <property type="project" value="InterPro"/>
</dbReference>
<dbReference type="Gene3D" id="1.10.260.40">
    <property type="entry name" value="lambda repressor-like DNA-binding domains"/>
    <property type="match status" value="1"/>
</dbReference>
<dbReference type="Pfam" id="PF19054">
    <property type="entry name" value="DUF5753"/>
    <property type="match status" value="1"/>
</dbReference>
<dbReference type="InterPro" id="IPR001387">
    <property type="entry name" value="Cro/C1-type_HTH"/>
</dbReference>
<dbReference type="EMBL" id="MSIF01000033">
    <property type="protein sequence ID" value="OLF05133.1"/>
    <property type="molecule type" value="Genomic_DNA"/>
</dbReference>
<organism evidence="2 3">
    <name type="scientific">Actinophytocola xinjiangensis</name>
    <dbReference type="NCBI Taxonomy" id="485602"/>
    <lineage>
        <taxon>Bacteria</taxon>
        <taxon>Bacillati</taxon>
        <taxon>Actinomycetota</taxon>
        <taxon>Actinomycetes</taxon>
        <taxon>Pseudonocardiales</taxon>
        <taxon>Pseudonocardiaceae</taxon>
    </lineage>
</organism>
<proteinExistence type="predicted"/>
<sequence>MVDENEWVVTATVRRWQLTETLRQLREQRGWTMEEVCERLAPIGGKWSTSKISRIETRQQGVKSFDVERLLDAYEVTDANTREWVLGLSARAGERGYWLAIRKDLPEDFQQLLHVEATLLAARQLETLVVPGLLQTPDYTRALVVGANPGLDFETTERRVLARMARQRVLNRPKPLRYQVILTETVLTTPVGTPSVMRGQLARLVDAAEADHITIQVLPRSAGATPALDGSFSVLTLPDPIPDFGYAEGQGGSMYIEDREHVRALVEKWGVLTGCALSPADSLDAIKAAGDTCG</sequence>
<dbReference type="Pfam" id="PF13560">
    <property type="entry name" value="HTH_31"/>
    <property type="match status" value="1"/>
</dbReference>
<comment type="caution">
    <text evidence="2">The sequence shown here is derived from an EMBL/GenBank/DDBJ whole genome shotgun (WGS) entry which is preliminary data.</text>
</comment>
<keyword evidence="3" id="KW-1185">Reference proteome</keyword>
<gene>
    <name evidence="2" type="ORF">BLA60_37785</name>
</gene>
<evidence type="ECO:0000259" key="1">
    <source>
        <dbReference type="PROSITE" id="PS50943"/>
    </source>
</evidence>
<evidence type="ECO:0000313" key="2">
    <source>
        <dbReference type="EMBL" id="OLF05133.1"/>
    </source>
</evidence>
<dbReference type="SUPFAM" id="SSF47413">
    <property type="entry name" value="lambda repressor-like DNA-binding domains"/>
    <property type="match status" value="1"/>
</dbReference>
<dbReference type="Proteomes" id="UP000185696">
    <property type="component" value="Unassembled WGS sequence"/>
</dbReference>
<dbReference type="InterPro" id="IPR010982">
    <property type="entry name" value="Lambda_DNA-bd_dom_sf"/>
</dbReference>
<dbReference type="CDD" id="cd00093">
    <property type="entry name" value="HTH_XRE"/>
    <property type="match status" value="1"/>
</dbReference>